<evidence type="ECO:0000256" key="2">
    <source>
        <dbReference type="SAM" id="SignalP"/>
    </source>
</evidence>
<sequence>MTTAPSARLHLALVMLSFAAGAADAFAFLALSGTFTANMTGNLVLAAMFTRPGWLRTALCALVAVASFAVVLYLGFRHSRGQVLAGDHRRLVRRLLVPSSAAQGVVVVVWLATGAAPDVAVQCAVIALSAGALALQTVAAKRLSDIDGITTTYVTGSLTTTMQDLAERHDAGQLFRLLSIAAVPAGAVVATAVLHLALGAGPLVAFVVATAAALVALPRIRRTT</sequence>
<proteinExistence type="predicted"/>
<feature type="transmembrane region" description="Helical" evidence="1">
    <location>
        <begin position="53"/>
        <end position="74"/>
    </location>
</feature>
<keyword evidence="1" id="KW-1133">Transmembrane helix</keyword>
<dbReference type="RefSeq" id="WP_259484600.1">
    <property type="nucleotide sequence ID" value="NZ_JANTEZ010000001.1"/>
</dbReference>
<feature type="transmembrane region" description="Helical" evidence="1">
    <location>
        <begin position="12"/>
        <end position="33"/>
    </location>
</feature>
<feature type="transmembrane region" description="Helical" evidence="1">
    <location>
        <begin position="95"/>
        <end position="113"/>
    </location>
</feature>
<dbReference type="PANTHER" id="PTHR37314:SF4">
    <property type="entry name" value="UPF0700 TRANSMEMBRANE PROTEIN YOAK"/>
    <property type="match status" value="1"/>
</dbReference>
<feature type="signal peptide" evidence="2">
    <location>
        <begin position="1"/>
        <end position="22"/>
    </location>
</feature>
<keyword evidence="1" id="KW-0472">Membrane</keyword>
<reference evidence="3" key="1">
    <citation type="submission" date="2022-08" db="EMBL/GenBank/DDBJ databases">
        <authorList>
            <person name="Deng Y."/>
            <person name="Han X.-F."/>
            <person name="Zhang Y.-Q."/>
        </authorList>
    </citation>
    <scope>NUCLEOTIDE SEQUENCE</scope>
    <source>
        <strain evidence="3">CPCC 205716</strain>
    </source>
</reference>
<comment type="caution">
    <text evidence="3">The sequence shown here is derived from an EMBL/GenBank/DDBJ whole genome shotgun (WGS) entry which is preliminary data.</text>
</comment>
<organism evidence="3 4">
    <name type="scientific">Herbiconiux gentiana</name>
    <dbReference type="NCBI Taxonomy" id="2970912"/>
    <lineage>
        <taxon>Bacteria</taxon>
        <taxon>Bacillati</taxon>
        <taxon>Actinomycetota</taxon>
        <taxon>Actinomycetes</taxon>
        <taxon>Micrococcales</taxon>
        <taxon>Microbacteriaceae</taxon>
        <taxon>Herbiconiux</taxon>
    </lineage>
</organism>
<keyword evidence="2" id="KW-0732">Signal</keyword>
<evidence type="ECO:0000313" key="3">
    <source>
        <dbReference type="EMBL" id="MCS5713039.1"/>
    </source>
</evidence>
<dbReference type="EMBL" id="JANTEZ010000001">
    <property type="protein sequence ID" value="MCS5713039.1"/>
    <property type="molecule type" value="Genomic_DNA"/>
</dbReference>
<feature type="chain" id="PRO_5046742104" evidence="2">
    <location>
        <begin position="23"/>
        <end position="224"/>
    </location>
</feature>
<protein>
    <submittedName>
        <fullName evidence="3">DUF1275 domain-containing protein</fullName>
    </submittedName>
</protein>
<evidence type="ECO:0000313" key="4">
    <source>
        <dbReference type="Proteomes" id="UP001165580"/>
    </source>
</evidence>
<keyword evidence="1" id="KW-0812">Transmembrane</keyword>
<feature type="transmembrane region" description="Helical" evidence="1">
    <location>
        <begin position="177"/>
        <end position="197"/>
    </location>
</feature>
<dbReference type="Pfam" id="PF06912">
    <property type="entry name" value="DUF1275"/>
    <property type="match status" value="1"/>
</dbReference>
<dbReference type="PANTHER" id="PTHR37314">
    <property type="entry name" value="SLR0142 PROTEIN"/>
    <property type="match status" value="1"/>
</dbReference>
<keyword evidence="4" id="KW-1185">Reference proteome</keyword>
<feature type="transmembrane region" description="Helical" evidence="1">
    <location>
        <begin position="203"/>
        <end position="220"/>
    </location>
</feature>
<evidence type="ECO:0000256" key="1">
    <source>
        <dbReference type="SAM" id="Phobius"/>
    </source>
</evidence>
<dbReference type="Proteomes" id="UP001165580">
    <property type="component" value="Unassembled WGS sequence"/>
</dbReference>
<gene>
    <name evidence="3" type="ORF">NVV95_00580</name>
</gene>
<dbReference type="InterPro" id="IPR010699">
    <property type="entry name" value="DUF1275"/>
</dbReference>
<name>A0ABT2GA20_9MICO</name>
<accession>A0ABT2GA20</accession>
<feature type="transmembrane region" description="Helical" evidence="1">
    <location>
        <begin position="119"/>
        <end position="139"/>
    </location>
</feature>